<dbReference type="SMART" id="SM00729">
    <property type="entry name" value="Elp3"/>
    <property type="match status" value="1"/>
</dbReference>
<dbReference type="InterPro" id="IPR013785">
    <property type="entry name" value="Aldolase_TIM"/>
</dbReference>
<accession>A0A660S898</accession>
<comment type="cofactor">
    <cofactor evidence="1">
        <name>[4Fe-4S] cluster</name>
        <dbReference type="ChEBI" id="CHEBI:49883"/>
    </cofactor>
</comment>
<dbReference type="InterPro" id="IPR051198">
    <property type="entry name" value="BchE-like"/>
</dbReference>
<feature type="domain" description="B12-binding" evidence="6">
    <location>
        <begin position="2"/>
        <end position="133"/>
    </location>
</feature>
<gene>
    <name evidence="8" type="ORF">DRP44_03930</name>
</gene>
<reference evidence="8 9" key="1">
    <citation type="submission" date="2018-06" db="EMBL/GenBank/DDBJ databases">
        <title>Extensive metabolic versatility and redundancy in microbially diverse, dynamic hydrothermal sediments.</title>
        <authorList>
            <person name="Dombrowski N."/>
            <person name="Teske A."/>
            <person name="Baker B.J."/>
        </authorList>
    </citation>
    <scope>NUCLEOTIDE SEQUENCE [LARGE SCALE GENOMIC DNA]</scope>
    <source>
        <strain evidence="8">B35_G9</strain>
    </source>
</reference>
<dbReference type="CDD" id="cd02068">
    <property type="entry name" value="radical_SAM_B12_BD"/>
    <property type="match status" value="1"/>
</dbReference>
<keyword evidence="5" id="KW-0411">Iron-sulfur</keyword>
<evidence type="ECO:0000256" key="4">
    <source>
        <dbReference type="ARBA" id="ARBA00023004"/>
    </source>
</evidence>
<dbReference type="Pfam" id="PF04055">
    <property type="entry name" value="Radical_SAM"/>
    <property type="match status" value="1"/>
</dbReference>
<dbReference type="InterPro" id="IPR034466">
    <property type="entry name" value="Methyltransferase_Class_B"/>
</dbReference>
<dbReference type="SFLD" id="SFLDS00029">
    <property type="entry name" value="Radical_SAM"/>
    <property type="match status" value="1"/>
</dbReference>
<dbReference type="CDD" id="cd01335">
    <property type="entry name" value="Radical_SAM"/>
    <property type="match status" value="1"/>
</dbReference>
<proteinExistence type="predicted"/>
<dbReference type="InterPro" id="IPR006638">
    <property type="entry name" value="Elp3/MiaA/NifB-like_rSAM"/>
</dbReference>
<evidence type="ECO:0000256" key="2">
    <source>
        <dbReference type="ARBA" id="ARBA00022691"/>
    </source>
</evidence>
<evidence type="ECO:0000313" key="9">
    <source>
        <dbReference type="Proteomes" id="UP000282321"/>
    </source>
</evidence>
<evidence type="ECO:0000256" key="5">
    <source>
        <dbReference type="ARBA" id="ARBA00023014"/>
    </source>
</evidence>
<dbReference type="Gene3D" id="3.40.50.280">
    <property type="entry name" value="Cobalamin-binding domain"/>
    <property type="match status" value="1"/>
</dbReference>
<dbReference type="EMBL" id="QNBC01000040">
    <property type="protein sequence ID" value="RKX66530.1"/>
    <property type="molecule type" value="Genomic_DNA"/>
</dbReference>
<dbReference type="PROSITE" id="PS51918">
    <property type="entry name" value="RADICAL_SAM"/>
    <property type="match status" value="1"/>
</dbReference>
<dbReference type="InterPro" id="IPR058240">
    <property type="entry name" value="rSAM_sf"/>
</dbReference>
<dbReference type="PROSITE" id="PS51332">
    <property type="entry name" value="B12_BINDING"/>
    <property type="match status" value="1"/>
</dbReference>
<dbReference type="PANTHER" id="PTHR43409:SF16">
    <property type="entry name" value="SLR0320 PROTEIN"/>
    <property type="match status" value="1"/>
</dbReference>
<feature type="domain" description="Radical SAM core" evidence="7">
    <location>
        <begin position="171"/>
        <end position="403"/>
    </location>
</feature>
<sequence>MKIGFFYISPPPDSSLYTGMNQGVAILVSILKNMGYKPDFRIIYGRDDIISINTAYDLALISSFSGMIDIAEELAIHIKRISENTYVVLGGVHATVAPYDAIKLKGVDAVVVGEGETAIREIIRNFERKDFGNVPGMLVEKGNSFPAPTFANLNTLPFPDRSIFDQKGILSKYGKIVGAEFMLGRGCPYSCTYCINANLNKLYDRKHIRLKSPEYAIEEIKNFIAEYGKPALIGFHDDIFPFESEWLEKFSHIYKREIDIPFWANTRVGIVNKKLLRIYKETGCIRLHIGVETANERLRKQVLHRDMTNDQIIDTFKLIKDYGIKTLAFNMFGIPYETEDTIIETINLLRKIKPFRTIISLFTPFPGTELYDICKREGWKFDYHVRNFYEAKPPLTQPSISNEKLIYYFTNAIRMIYE</sequence>
<comment type="caution">
    <text evidence="8">The sequence shown here is derived from an EMBL/GenBank/DDBJ whole genome shotgun (WGS) entry which is preliminary data.</text>
</comment>
<dbReference type="InterPro" id="IPR007197">
    <property type="entry name" value="rSAM"/>
</dbReference>
<dbReference type="SFLD" id="SFLDG01082">
    <property type="entry name" value="B12-binding_domain_containing"/>
    <property type="match status" value="1"/>
</dbReference>
<protein>
    <submittedName>
        <fullName evidence="8">Uncharacterized protein</fullName>
    </submittedName>
</protein>
<dbReference type="PANTHER" id="PTHR43409">
    <property type="entry name" value="ANAEROBIC MAGNESIUM-PROTOPORPHYRIN IX MONOMETHYL ESTER CYCLASE-RELATED"/>
    <property type="match status" value="1"/>
</dbReference>
<keyword evidence="4" id="KW-0408">Iron</keyword>
<dbReference type="GO" id="GO:0003824">
    <property type="term" value="F:catalytic activity"/>
    <property type="evidence" value="ECO:0007669"/>
    <property type="project" value="InterPro"/>
</dbReference>
<dbReference type="GO" id="GO:0031419">
    <property type="term" value="F:cobalamin binding"/>
    <property type="evidence" value="ECO:0007669"/>
    <property type="project" value="InterPro"/>
</dbReference>
<keyword evidence="2" id="KW-0949">S-adenosyl-L-methionine</keyword>
<dbReference type="Gene3D" id="3.20.20.70">
    <property type="entry name" value="Aldolase class I"/>
    <property type="match status" value="1"/>
</dbReference>
<dbReference type="SUPFAM" id="SSF102114">
    <property type="entry name" value="Radical SAM enzymes"/>
    <property type="match status" value="1"/>
</dbReference>
<evidence type="ECO:0000256" key="3">
    <source>
        <dbReference type="ARBA" id="ARBA00022723"/>
    </source>
</evidence>
<evidence type="ECO:0000313" key="8">
    <source>
        <dbReference type="EMBL" id="RKX66530.1"/>
    </source>
</evidence>
<dbReference type="Proteomes" id="UP000282321">
    <property type="component" value="Unassembled WGS sequence"/>
</dbReference>
<evidence type="ECO:0000259" key="7">
    <source>
        <dbReference type="PROSITE" id="PS51918"/>
    </source>
</evidence>
<dbReference type="GO" id="GO:0005829">
    <property type="term" value="C:cytosol"/>
    <property type="evidence" value="ECO:0007669"/>
    <property type="project" value="TreeGrafter"/>
</dbReference>
<dbReference type="AlphaFoldDB" id="A0A660S898"/>
<name>A0A660S898_UNCT6</name>
<dbReference type="Pfam" id="PF02310">
    <property type="entry name" value="B12-binding"/>
    <property type="match status" value="1"/>
</dbReference>
<keyword evidence="3" id="KW-0479">Metal-binding</keyword>
<dbReference type="SFLD" id="SFLDG01123">
    <property type="entry name" value="methyltransferase_(Class_B)"/>
    <property type="match status" value="1"/>
</dbReference>
<organism evidence="8 9">
    <name type="scientific">candidate division TA06 bacterium</name>
    <dbReference type="NCBI Taxonomy" id="2250710"/>
    <lineage>
        <taxon>Bacteria</taxon>
        <taxon>Bacteria division TA06</taxon>
    </lineage>
</organism>
<evidence type="ECO:0000259" key="6">
    <source>
        <dbReference type="PROSITE" id="PS51332"/>
    </source>
</evidence>
<evidence type="ECO:0000256" key="1">
    <source>
        <dbReference type="ARBA" id="ARBA00001966"/>
    </source>
</evidence>
<dbReference type="GO" id="GO:0051539">
    <property type="term" value="F:4 iron, 4 sulfur cluster binding"/>
    <property type="evidence" value="ECO:0007669"/>
    <property type="project" value="UniProtKB-KW"/>
</dbReference>
<dbReference type="InterPro" id="IPR006158">
    <property type="entry name" value="Cobalamin-bd"/>
</dbReference>
<dbReference type="GO" id="GO:0046872">
    <property type="term" value="F:metal ion binding"/>
    <property type="evidence" value="ECO:0007669"/>
    <property type="project" value="UniProtKB-KW"/>
</dbReference>